<dbReference type="GeneID" id="54589188"/>
<dbReference type="AlphaFoldDB" id="A0A6A6I1M6"/>
<accession>A0A6A6I1M6</accession>
<feature type="compositionally biased region" description="Basic residues" evidence="1">
    <location>
        <begin position="35"/>
        <end position="48"/>
    </location>
</feature>
<dbReference type="OrthoDB" id="3692231at2759"/>
<gene>
    <name evidence="2" type="ORF">BU26DRAFT_608648</name>
</gene>
<name>A0A6A6I1M6_9PLEO</name>
<evidence type="ECO:0000313" key="3">
    <source>
        <dbReference type="Proteomes" id="UP000800094"/>
    </source>
</evidence>
<evidence type="ECO:0000313" key="2">
    <source>
        <dbReference type="EMBL" id="KAF2244186.1"/>
    </source>
</evidence>
<protein>
    <submittedName>
        <fullName evidence="2">Uncharacterized protein</fullName>
    </submittedName>
</protein>
<organism evidence="2 3">
    <name type="scientific">Trematosphaeria pertusa</name>
    <dbReference type="NCBI Taxonomy" id="390896"/>
    <lineage>
        <taxon>Eukaryota</taxon>
        <taxon>Fungi</taxon>
        <taxon>Dikarya</taxon>
        <taxon>Ascomycota</taxon>
        <taxon>Pezizomycotina</taxon>
        <taxon>Dothideomycetes</taxon>
        <taxon>Pleosporomycetidae</taxon>
        <taxon>Pleosporales</taxon>
        <taxon>Massarineae</taxon>
        <taxon>Trematosphaeriaceae</taxon>
        <taxon>Trematosphaeria</taxon>
    </lineage>
</organism>
<keyword evidence="3" id="KW-1185">Reference proteome</keyword>
<reference evidence="2" key="1">
    <citation type="journal article" date="2020" name="Stud. Mycol.">
        <title>101 Dothideomycetes genomes: a test case for predicting lifestyles and emergence of pathogens.</title>
        <authorList>
            <person name="Haridas S."/>
            <person name="Albert R."/>
            <person name="Binder M."/>
            <person name="Bloem J."/>
            <person name="Labutti K."/>
            <person name="Salamov A."/>
            <person name="Andreopoulos B."/>
            <person name="Baker S."/>
            <person name="Barry K."/>
            <person name="Bills G."/>
            <person name="Bluhm B."/>
            <person name="Cannon C."/>
            <person name="Castanera R."/>
            <person name="Culley D."/>
            <person name="Daum C."/>
            <person name="Ezra D."/>
            <person name="Gonzalez J."/>
            <person name="Henrissat B."/>
            <person name="Kuo A."/>
            <person name="Liang C."/>
            <person name="Lipzen A."/>
            <person name="Lutzoni F."/>
            <person name="Magnuson J."/>
            <person name="Mondo S."/>
            <person name="Nolan M."/>
            <person name="Ohm R."/>
            <person name="Pangilinan J."/>
            <person name="Park H.-J."/>
            <person name="Ramirez L."/>
            <person name="Alfaro M."/>
            <person name="Sun H."/>
            <person name="Tritt A."/>
            <person name="Yoshinaga Y."/>
            <person name="Zwiers L.-H."/>
            <person name="Turgeon B."/>
            <person name="Goodwin S."/>
            <person name="Spatafora J."/>
            <person name="Crous P."/>
            <person name="Grigoriev I."/>
        </authorList>
    </citation>
    <scope>NUCLEOTIDE SEQUENCE</scope>
    <source>
        <strain evidence="2">CBS 122368</strain>
    </source>
</reference>
<evidence type="ECO:0000256" key="1">
    <source>
        <dbReference type="SAM" id="MobiDB-lite"/>
    </source>
</evidence>
<sequence length="285" mass="33391">MLKHKPNLNIKLQLKPRHSASKQQRGKQCQELKHKLQQKRKRRRRHKRTFPLNHPLTLSELEQLLRHIPKKVPKEKLEIHYAANIPLHDPDSQIRDFNTYTIQQQLEKETEVRRAFAETHARMQAGDEAVPIENPYKENGYWVLYSSEYFTRYLVRDIDVLDFERCGGDGMLCFHREKRVCVGQIPRRKEEKWGTVSGAKELDGWFGRRLVALKTAQREPIVLETGAPVGEVRVWFAAGGYLKLQADLSQGAGRPVVVTWWEIQQTERRKAADLAAWRERTEAEE</sequence>
<dbReference type="RefSeq" id="XP_033679190.1">
    <property type="nucleotide sequence ID" value="XM_033835858.1"/>
</dbReference>
<dbReference type="EMBL" id="ML987203">
    <property type="protein sequence ID" value="KAF2244186.1"/>
    <property type="molecule type" value="Genomic_DNA"/>
</dbReference>
<feature type="region of interest" description="Disordered" evidence="1">
    <location>
        <begin position="1"/>
        <end position="48"/>
    </location>
</feature>
<proteinExistence type="predicted"/>
<dbReference type="Proteomes" id="UP000800094">
    <property type="component" value="Unassembled WGS sequence"/>
</dbReference>